<comment type="subcellular location">
    <subcellularLocation>
        <location evidence="1">Cell membrane</location>
        <topology evidence="1">Multi-pass membrane protein</topology>
    </subcellularLocation>
</comment>
<gene>
    <name evidence="10" type="ORF">F0357_06770</name>
</gene>
<name>A0A6A7Y2L1_9HYPH</name>
<dbReference type="PROSITE" id="PS50850">
    <property type="entry name" value="MFS"/>
    <property type="match status" value="1"/>
</dbReference>
<dbReference type="InterPro" id="IPR036259">
    <property type="entry name" value="MFS_trans_sf"/>
</dbReference>
<comment type="caution">
    <text evidence="10">The sequence shown here is derived from an EMBL/GenBank/DDBJ whole genome shotgun (WGS) entry which is preliminary data.</text>
</comment>
<evidence type="ECO:0000256" key="6">
    <source>
        <dbReference type="ARBA" id="ARBA00022989"/>
    </source>
</evidence>
<sequence>MLAAGGALAMIMIDGAGTVVALPTIQAQLGLPDGAQQWIITVYALTLAATVAIGGHLGDMLGRVRMFVCGVVLFAAGSLICSLSPNLTALLCGRIVEGLGNVTMAPAAALIAADAFGPDKRGKAMGLYSGLGGLAMMCGPILAGALVQLGGWRSVFLINLPLAAITLFMTRVARPHAGSPVAERFDPVHAVLLVAGVGSAVLALQESRDWGWSSPLTLGLLAFGIVCLGIFVALQLRARNPLIDIRRLVERRFAAACLILFCGQFSVTAQGAFGAISLQRVFHFSPLSAGLAMLFFLIPLMLASPLSGVLYDRFGLRVPALIGLALASAGFFLESRMLPAIDFAWLAPALVLIGAGIGLALTQTYTDGTARIPEGARGRAFGTLDTLRQLGGAIGMAAIGTTVVGAERARLAVLAASSAAPGDARSNLETVLTEALYGHADAVRQIKEAWPSLGPALRDSAARSIADGYVVSVTVLALGLVAVGWLLRFQAEPVRAPAPKTRA</sequence>
<proteinExistence type="inferred from homology"/>
<evidence type="ECO:0000256" key="3">
    <source>
        <dbReference type="ARBA" id="ARBA00022448"/>
    </source>
</evidence>
<keyword evidence="7 8" id="KW-0472">Membrane</keyword>
<feature type="transmembrane region" description="Helical" evidence="8">
    <location>
        <begin position="314"/>
        <end position="333"/>
    </location>
</feature>
<feature type="domain" description="Major facilitator superfamily (MFS) profile" evidence="9">
    <location>
        <begin position="1"/>
        <end position="491"/>
    </location>
</feature>
<dbReference type="InterPro" id="IPR020846">
    <property type="entry name" value="MFS_dom"/>
</dbReference>
<dbReference type="Gene3D" id="1.20.1250.20">
    <property type="entry name" value="MFS general substrate transporter like domains"/>
    <property type="match status" value="1"/>
</dbReference>
<accession>A0A6A7Y2L1</accession>
<feature type="transmembrane region" description="Helical" evidence="8">
    <location>
        <begin position="67"/>
        <end position="87"/>
    </location>
</feature>
<evidence type="ECO:0000259" key="9">
    <source>
        <dbReference type="PROSITE" id="PS50850"/>
    </source>
</evidence>
<dbReference type="InterPro" id="IPR011701">
    <property type="entry name" value="MFS"/>
</dbReference>
<keyword evidence="11" id="KW-1185">Reference proteome</keyword>
<dbReference type="AlphaFoldDB" id="A0A6A7Y2L1"/>
<dbReference type="GO" id="GO:0005886">
    <property type="term" value="C:plasma membrane"/>
    <property type="evidence" value="ECO:0007669"/>
    <property type="project" value="UniProtKB-SubCell"/>
</dbReference>
<evidence type="ECO:0000256" key="1">
    <source>
        <dbReference type="ARBA" id="ARBA00004651"/>
    </source>
</evidence>
<feature type="transmembrane region" description="Helical" evidence="8">
    <location>
        <begin position="468"/>
        <end position="487"/>
    </location>
</feature>
<evidence type="ECO:0000256" key="8">
    <source>
        <dbReference type="SAM" id="Phobius"/>
    </source>
</evidence>
<feature type="transmembrane region" description="Helical" evidence="8">
    <location>
        <begin position="216"/>
        <end position="234"/>
    </location>
</feature>
<feature type="transmembrane region" description="Helical" evidence="8">
    <location>
        <begin position="155"/>
        <end position="173"/>
    </location>
</feature>
<dbReference type="Gene3D" id="1.20.1720.10">
    <property type="entry name" value="Multidrug resistance protein D"/>
    <property type="match status" value="1"/>
</dbReference>
<keyword evidence="6 8" id="KW-1133">Transmembrane helix</keyword>
<dbReference type="PANTHER" id="PTHR42718">
    <property type="entry name" value="MAJOR FACILITATOR SUPERFAMILY MULTIDRUG TRANSPORTER MFSC"/>
    <property type="match status" value="1"/>
</dbReference>
<dbReference type="EMBL" id="VWNA01000001">
    <property type="protein sequence ID" value="MQT12371.1"/>
    <property type="molecule type" value="Genomic_DNA"/>
</dbReference>
<dbReference type="PANTHER" id="PTHR42718:SF9">
    <property type="entry name" value="MAJOR FACILITATOR SUPERFAMILY MULTIDRUG TRANSPORTER MFSC"/>
    <property type="match status" value="1"/>
</dbReference>
<evidence type="ECO:0000313" key="11">
    <source>
        <dbReference type="Proteomes" id="UP000332515"/>
    </source>
</evidence>
<dbReference type="CDD" id="cd17321">
    <property type="entry name" value="MFS_MMR_MDR_like"/>
    <property type="match status" value="1"/>
</dbReference>
<keyword evidence="4" id="KW-1003">Cell membrane</keyword>
<evidence type="ECO:0000256" key="4">
    <source>
        <dbReference type="ARBA" id="ARBA00022475"/>
    </source>
</evidence>
<organism evidence="10 11">
    <name type="scientific">Segnochrobactrum spirostomi</name>
    <dbReference type="NCBI Taxonomy" id="2608987"/>
    <lineage>
        <taxon>Bacteria</taxon>
        <taxon>Pseudomonadati</taxon>
        <taxon>Pseudomonadota</taxon>
        <taxon>Alphaproteobacteria</taxon>
        <taxon>Hyphomicrobiales</taxon>
        <taxon>Segnochrobactraceae</taxon>
        <taxon>Segnochrobactrum</taxon>
    </lineage>
</organism>
<feature type="transmembrane region" description="Helical" evidence="8">
    <location>
        <begin position="255"/>
        <end position="276"/>
    </location>
</feature>
<evidence type="ECO:0000256" key="2">
    <source>
        <dbReference type="ARBA" id="ARBA00008537"/>
    </source>
</evidence>
<dbReference type="Proteomes" id="UP000332515">
    <property type="component" value="Unassembled WGS sequence"/>
</dbReference>
<dbReference type="NCBIfam" id="TIGR00711">
    <property type="entry name" value="efflux_EmrB"/>
    <property type="match status" value="1"/>
</dbReference>
<dbReference type="GO" id="GO:0022857">
    <property type="term" value="F:transmembrane transporter activity"/>
    <property type="evidence" value="ECO:0007669"/>
    <property type="project" value="InterPro"/>
</dbReference>
<dbReference type="SUPFAM" id="SSF103473">
    <property type="entry name" value="MFS general substrate transporter"/>
    <property type="match status" value="1"/>
</dbReference>
<dbReference type="InterPro" id="IPR004638">
    <property type="entry name" value="EmrB-like"/>
</dbReference>
<reference evidence="10 11" key="1">
    <citation type="submission" date="2019-09" db="EMBL/GenBank/DDBJ databases">
        <title>Segnochrobactrum spirostomi gen. nov., sp. nov., isolated from the ciliate Spirostomum cf. yagiui and description of a novel family, Segnochrobactraceae fam. nov. within the order Rhizobiales of the class Alphaproteobacteria.</title>
        <authorList>
            <person name="Akter S."/>
            <person name="Shazib S.U.A."/>
            <person name="Shin M.K."/>
        </authorList>
    </citation>
    <scope>NUCLEOTIDE SEQUENCE [LARGE SCALE GENOMIC DNA]</scope>
    <source>
        <strain evidence="10 11">Sp-1</strain>
    </source>
</reference>
<feature type="transmembrane region" description="Helical" evidence="8">
    <location>
        <begin position="128"/>
        <end position="149"/>
    </location>
</feature>
<dbReference type="RefSeq" id="WP_153479646.1">
    <property type="nucleotide sequence ID" value="NZ_VWNA01000001.1"/>
</dbReference>
<protein>
    <submittedName>
        <fullName evidence="10">DHA2 family efflux MFS transporter permease subunit</fullName>
    </submittedName>
</protein>
<evidence type="ECO:0000256" key="5">
    <source>
        <dbReference type="ARBA" id="ARBA00022692"/>
    </source>
</evidence>
<comment type="similarity">
    <text evidence="2">Belongs to the major facilitator superfamily. EmrB family.</text>
</comment>
<evidence type="ECO:0000313" key="10">
    <source>
        <dbReference type="EMBL" id="MQT12371.1"/>
    </source>
</evidence>
<feature type="transmembrane region" description="Helical" evidence="8">
    <location>
        <begin position="282"/>
        <end position="302"/>
    </location>
</feature>
<evidence type="ECO:0000256" key="7">
    <source>
        <dbReference type="ARBA" id="ARBA00023136"/>
    </source>
</evidence>
<keyword evidence="3" id="KW-0813">Transport</keyword>
<keyword evidence="5 8" id="KW-0812">Transmembrane</keyword>
<dbReference type="Pfam" id="PF07690">
    <property type="entry name" value="MFS_1"/>
    <property type="match status" value="1"/>
</dbReference>
<feature type="transmembrane region" description="Helical" evidence="8">
    <location>
        <begin position="345"/>
        <end position="362"/>
    </location>
</feature>
<feature type="transmembrane region" description="Helical" evidence="8">
    <location>
        <begin position="37"/>
        <end position="55"/>
    </location>
</feature>